<dbReference type="EMBL" id="JACZZA010000020">
    <property type="protein sequence ID" value="MBE1162992.1"/>
    <property type="molecule type" value="Genomic_DNA"/>
</dbReference>
<reference evidence="1 2" key="1">
    <citation type="submission" date="2020-09" db="EMBL/GenBank/DDBJ databases">
        <title>Dyella sp. 7MK23 isolated from forest soil.</title>
        <authorList>
            <person name="Fu J."/>
        </authorList>
    </citation>
    <scope>NUCLEOTIDE SEQUENCE [LARGE SCALE GENOMIC DNA]</scope>
    <source>
        <strain evidence="1 2">7MK23</strain>
    </source>
</reference>
<evidence type="ECO:0000313" key="2">
    <source>
        <dbReference type="Proteomes" id="UP000651010"/>
    </source>
</evidence>
<gene>
    <name evidence="1" type="ORF">IGX34_21615</name>
</gene>
<evidence type="ECO:0000313" key="1">
    <source>
        <dbReference type="EMBL" id="MBE1162992.1"/>
    </source>
</evidence>
<sequence>MSHSNDPLFDAGRPNPAMAGIPLRFNSSGAEPDESRIAEAARILARPVKFVDADGYEQEIIAASFGPDGAIAYVACAAKELSEYVDVSFEFRLRGDPVGEVASEIVSYNPYFGCDVRFLDWFGSTSVLIYREKHDTYIAECTMEGAAQYKPISDYWITNGDRLGFWKYKGTEVRIFALPTLEELAPMSEAQAVAAGLCPTKHW</sequence>
<dbReference type="Proteomes" id="UP000651010">
    <property type="component" value="Unassembled WGS sequence"/>
</dbReference>
<name>A0ABR9GG14_9GAMM</name>
<proteinExistence type="predicted"/>
<comment type="caution">
    <text evidence="1">The sequence shown here is derived from an EMBL/GenBank/DDBJ whole genome shotgun (WGS) entry which is preliminary data.</text>
</comment>
<keyword evidence="2" id="KW-1185">Reference proteome</keyword>
<protein>
    <submittedName>
        <fullName evidence="1">Uncharacterized protein</fullName>
    </submittedName>
</protein>
<accession>A0ABR9GG14</accession>
<dbReference type="RefSeq" id="WP_192557838.1">
    <property type="nucleotide sequence ID" value="NZ_JACZZA010000020.1"/>
</dbReference>
<organism evidence="1 2">
    <name type="scientific">Dyella acidiphila</name>
    <dbReference type="NCBI Taxonomy" id="2775866"/>
    <lineage>
        <taxon>Bacteria</taxon>
        <taxon>Pseudomonadati</taxon>
        <taxon>Pseudomonadota</taxon>
        <taxon>Gammaproteobacteria</taxon>
        <taxon>Lysobacterales</taxon>
        <taxon>Rhodanobacteraceae</taxon>
        <taxon>Dyella</taxon>
    </lineage>
</organism>